<feature type="region of interest" description="Disordered" evidence="1">
    <location>
        <begin position="221"/>
        <end position="243"/>
    </location>
</feature>
<dbReference type="Proteomes" id="UP000294933">
    <property type="component" value="Unassembled WGS sequence"/>
</dbReference>
<protein>
    <submittedName>
        <fullName evidence="3">Uncharacterized protein</fullName>
    </submittedName>
</protein>
<keyword evidence="4" id="KW-1185">Reference proteome</keyword>
<name>A0A4Y7Q9U0_9AGAM</name>
<evidence type="ECO:0000313" key="4">
    <source>
        <dbReference type="Proteomes" id="UP000294933"/>
    </source>
</evidence>
<organism evidence="3 4">
    <name type="scientific">Rickenella mellea</name>
    <dbReference type="NCBI Taxonomy" id="50990"/>
    <lineage>
        <taxon>Eukaryota</taxon>
        <taxon>Fungi</taxon>
        <taxon>Dikarya</taxon>
        <taxon>Basidiomycota</taxon>
        <taxon>Agaricomycotina</taxon>
        <taxon>Agaricomycetes</taxon>
        <taxon>Hymenochaetales</taxon>
        <taxon>Rickenellaceae</taxon>
        <taxon>Rickenella</taxon>
    </lineage>
</organism>
<proteinExistence type="predicted"/>
<accession>A0A4Y7Q9U0</accession>
<feature type="compositionally biased region" description="Pro residues" evidence="1">
    <location>
        <begin position="221"/>
        <end position="237"/>
    </location>
</feature>
<dbReference type="AlphaFoldDB" id="A0A4Y7Q9U0"/>
<dbReference type="VEuPathDB" id="FungiDB:BD410DRAFT_719993"/>
<dbReference type="STRING" id="50990.A0A4Y7Q9U0"/>
<feature type="signal peptide" evidence="2">
    <location>
        <begin position="1"/>
        <end position="22"/>
    </location>
</feature>
<reference evidence="3 4" key="1">
    <citation type="submission" date="2018-06" db="EMBL/GenBank/DDBJ databases">
        <title>A transcriptomic atlas of mushroom development highlights an independent origin of complex multicellularity.</title>
        <authorList>
            <consortium name="DOE Joint Genome Institute"/>
            <person name="Krizsan K."/>
            <person name="Almasi E."/>
            <person name="Merenyi Z."/>
            <person name="Sahu N."/>
            <person name="Viragh M."/>
            <person name="Koszo T."/>
            <person name="Mondo S."/>
            <person name="Kiss B."/>
            <person name="Balint B."/>
            <person name="Kues U."/>
            <person name="Barry K."/>
            <person name="Hegedus J.C."/>
            <person name="Henrissat B."/>
            <person name="Johnson J."/>
            <person name="Lipzen A."/>
            <person name="Ohm R."/>
            <person name="Nagy I."/>
            <person name="Pangilinan J."/>
            <person name="Yan J."/>
            <person name="Xiong Y."/>
            <person name="Grigoriev I.V."/>
            <person name="Hibbett D.S."/>
            <person name="Nagy L.G."/>
        </authorList>
    </citation>
    <scope>NUCLEOTIDE SEQUENCE [LARGE SCALE GENOMIC DNA]</scope>
    <source>
        <strain evidence="3 4">SZMC22713</strain>
    </source>
</reference>
<keyword evidence="2" id="KW-0732">Signal</keyword>
<evidence type="ECO:0000313" key="3">
    <source>
        <dbReference type="EMBL" id="TDL24136.1"/>
    </source>
</evidence>
<gene>
    <name evidence="3" type="ORF">BD410DRAFT_719993</name>
</gene>
<sequence length="243" mass="26516">MRAWSIITTFIFYTLIIPLVYAIPRNKTIDDVFGDDTTAALPTYSPGTAWHRGDQCDGCLVQPDTTQAFDGTWHDATHSAADTQPVFMELSFNGSAIYVYGILANQVPFATTATNLTFTLDGAVVGTFVHVPDSSSDFIYNVPFYTNPSLPMGQHTLHIESNAVTQSALILFDYAIYTYVLLRYPHSASVAYLTTMNIVSTTAPSPLPHLPFPLPLHPLPLPPPLPPPTPSPNPPIPNQTSQP</sequence>
<evidence type="ECO:0000256" key="1">
    <source>
        <dbReference type="SAM" id="MobiDB-lite"/>
    </source>
</evidence>
<dbReference type="EMBL" id="ML170167">
    <property type="protein sequence ID" value="TDL24136.1"/>
    <property type="molecule type" value="Genomic_DNA"/>
</dbReference>
<dbReference type="OrthoDB" id="2758521at2759"/>
<evidence type="ECO:0000256" key="2">
    <source>
        <dbReference type="SAM" id="SignalP"/>
    </source>
</evidence>
<feature type="chain" id="PRO_5021266502" evidence="2">
    <location>
        <begin position="23"/>
        <end position="243"/>
    </location>
</feature>
<dbReference type="Gene3D" id="2.60.120.260">
    <property type="entry name" value="Galactose-binding domain-like"/>
    <property type="match status" value="1"/>
</dbReference>